<dbReference type="SUPFAM" id="SSF51735">
    <property type="entry name" value="NAD(P)-binding Rossmann-fold domains"/>
    <property type="match status" value="1"/>
</dbReference>
<dbReference type="GO" id="GO:0005737">
    <property type="term" value="C:cytoplasm"/>
    <property type="evidence" value="ECO:0007669"/>
    <property type="project" value="TreeGrafter"/>
</dbReference>
<protein>
    <submittedName>
        <fullName evidence="2">NAD dependent epimerase/dehydratase family protein</fullName>
    </submittedName>
</protein>
<dbReference type="InterPro" id="IPR036291">
    <property type="entry name" value="NAD(P)-bd_dom_sf"/>
</dbReference>
<dbReference type="Gene3D" id="3.40.50.720">
    <property type="entry name" value="NAD(P)-binding Rossmann-like Domain"/>
    <property type="match status" value="1"/>
</dbReference>
<dbReference type="InterPro" id="IPR016040">
    <property type="entry name" value="NAD(P)-bd_dom"/>
</dbReference>
<sequence length="296" mass="32157">MSHMKRLLIIGCGDIARRVIPLLAGRYRICALIRTAARGKALSAQGIMPIHGDLDEFASLARLAGLADIVLHLAPPPNAGILDTRTRHLLAALSRGRLPERFVYISTSGVYGDCGGAVVGETRAIHPQNARAQRRADAERQIRGWAGRNGVQASILRVPGIYAAERLPLERIRAGTPAFVAAEDGYTNHIHADDLAHVIVAALRRGKANRVYHASDDSELRMGDYFDAVADAHGLPRPPRVSRAEAQRVLPESLLSFMNESRRLSNERMKRELKAVLRYPTVAAALQSLAAGAAAR</sequence>
<evidence type="ECO:0000259" key="1">
    <source>
        <dbReference type="Pfam" id="PF13460"/>
    </source>
</evidence>
<evidence type="ECO:0000313" key="2">
    <source>
        <dbReference type="EMBL" id="OIR16762.1"/>
    </source>
</evidence>
<dbReference type="GO" id="GO:0004029">
    <property type="term" value="F:aldehyde dehydrogenase (NAD+) activity"/>
    <property type="evidence" value="ECO:0007669"/>
    <property type="project" value="TreeGrafter"/>
</dbReference>
<gene>
    <name evidence="2" type="ORF">GALL_25810</name>
</gene>
<name>A0A1J5T7B6_9ZZZZ</name>
<organism evidence="2">
    <name type="scientific">mine drainage metagenome</name>
    <dbReference type="NCBI Taxonomy" id="410659"/>
    <lineage>
        <taxon>unclassified sequences</taxon>
        <taxon>metagenomes</taxon>
        <taxon>ecological metagenomes</taxon>
    </lineage>
</organism>
<feature type="domain" description="NAD(P)-binding" evidence="1">
    <location>
        <begin position="13"/>
        <end position="204"/>
    </location>
</feature>
<dbReference type="CDD" id="cd05266">
    <property type="entry name" value="SDR_a4"/>
    <property type="match status" value="1"/>
</dbReference>
<dbReference type="EMBL" id="MLJW01000006">
    <property type="protein sequence ID" value="OIR16762.1"/>
    <property type="molecule type" value="Genomic_DNA"/>
</dbReference>
<accession>A0A1J5T7B6</accession>
<proteinExistence type="predicted"/>
<dbReference type="InterPro" id="IPR051783">
    <property type="entry name" value="NAD(P)-dependent_oxidoreduct"/>
</dbReference>
<reference evidence="2" key="1">
    <citation type="submission" date="2016-10" db="EMBL/GenBank/DDBJ databases">
        <title>Sequence of Gallionella enrichment culture.</title>
        <authorList>
            <person name="Poehlein A."/>
            <person name="Muehling M."/>
            <person name="Daniel R."/>
        </authorList>
    </citation>
    <scope>NUCLEOTIDE SEQUENCE</scope>
</reference>
<dbReference type="PANTHER" id="PTHR48079">
    <property type="entry name" value="PROTEIN YEEZ"/>
    <property type="match status" value="1"/>
</dbReference>
<dbReference type="PANTHER" id="PTHR48079:SF6">
    <property type="entry name" value="NAD(P)-BINDING DOMAIN-CONTAINING PROTEIN-RELATED"/>
    <property type="match status" value="1"/>
</dbReference>
<dbReference type="AlphaFoldDB" id="A0A1J5T7B6"/>
<comment type="caution">
    <text evidence="2">The sequence shown here is derived from an EMBL/GenBank/DDBJ whole genome shotgun (WGS) entry which is preliminary data.</text>
</comment>
<dbReference type="Pfam" id="PF13460">
    <property type="entry name" value="NAD_binding_10"/>
    <property type="match status" value="1"/>
</dbReference>